<keyword evidence="3" id="KW-1185">Reference proteome</keyword>
<dbReference type="Proteomes" id="UP001165587">
    <property type="component" value="Unassembled WGS sequence"/>
</dbReference>
<dbReference type="EMBL" id="JANLCK010000001">
    <property type="protein sequence ID" value="MCS5724752.1"/>
    <property type="molecule type" value="Genomic_DNA"/>
</dbReference>
<dbReference type="PROSITE" id="PS51257">
    <property type="entry name" value="PROKAR_LIPOPROTEIN"/>
    <property type="match status" value="1"/>
</dbReference>
<accession>A0AA41XAS1</accession>
<evidence type="ECO:0000256" key="1">
    <source>
        <dbReference type="SAM" id="SignalP"/>
    </source>
</evidence>
<evidence type="ECO:0000313" key="2">
    <source>
        <dbReference type="EMBL" id="MCS5724752.1"/>
    </source>
</evidence>
<feature type="signal peptide" evidence="1">
    <location>
        <begin position="1"/>
        <end position="21"/>
    </location>
</feature>
<dbReference type="RefSeq" id="WP_259525181.1">
    <property type="nucleotide sequence ID" value="NZ_JANLCK010000001.1"/>
</dbReference>
<evidence type="ECO:0008006" key="4">
    <source>
        <dbReference type="Google" id="ProtNLM"/>
    </source>
</evidence>
<gene>
    <name evidence="2" type="ORF">N1028_02475</name>
</gene>
<feature type="chain" id="PRO_5041332221" description="Lipoprotein" evidence="1">
    <location>
        <begin position="22"/>
        <end position="143"/>
    </location>
</feature>
<sequence length="143" mass="15112">MKMRKLVPLTVATLAAAFALTGCTVTGPTENFSGLPDEEHIVTESEGGEDSGLQAFWLHEGAQIGVSISGSSTCPVIGSKISIVEPEGEGNTVEIATVPLPADQPCTMDFVPHTSVFWTPDFVTTTEPLTVRVGDQEVELPIK</sequence>
<keyword evidence="1" id="KW-0732">Signal</keyword>
<organism evidence="2 3">
    <name type="scientific">Herbiconiux oxytropis</name>
    <dbReference type="NCBI Taxonomy" id="2970915"/>
    <lineage>
        <taxon>Bacteria</taxon>
        <taxon>Bacillati</taxon>
        <taxon>Actinomycetota</taxon>
        <taxon>Actinomycetes</taxon>
        <taxon>Micrococcales</taxon>
        <taxon>Microbacteriaceae</taxon>
        <taxon>Herbiconiux</taxon>
    </lineage>
</organism>
<dbReference type="AlphaFoldDB" id="A0AA41XAS1"/>
<proteinExistence type="predicted"/>
<name>A0AA41XAS1_9MICO</name>
<protein>
    <recommendedName>
        <fullName evidence="4">Lipoprotein</fullName>
    </recommendedName>
</protein>
<comment type="caution">
    <text evidence="2">The sequence shown here is derived from an EMBL/GenBank/DDBJ whole genome shotgun (WGS) entry which is preliminary data.</text>
</comment>
<evidence type="ECO:0000313" key="3">
    <source>
        <dbReference type="Proteomes" id="UP001165587"/>
    </source>
</evidence>
<reference evidence="2" key="1">
    <citation type="submission" date="2022-08" db="EMBL/GenBank/DDBJ databases">
        <authorList>
            <person name="Deng Y."/>
            <person name="Han X.-F."/>
            <person name="Zhang Y.-Q."/>
        </authorList>
    </citation>
    <scope>NUCLEOTIDE SEQUENCE</scope>
    <source>
        <strain evidence="2">CPCC 203407</strain>
    </source>
</reference>